<dbReference type="GeneID" id="5124505"/>
<evidence type="ECO:0000256" key="2">
    <source>
        <dbReference type="ARBA" id="ARBA00022857"/>
    </source>
</evidence>
<keyword evidence="3" id="KW-0560">Oxidoreductase</keyword>
<protein>
    <recommendedName>
        <fullName evidence="8">2-dehydropantoate 2-reductase</fullName>
    </recommendedName>
</protein>
<dbReference type="GO" id="GO:0008677">
    <property type="term" value="F:2-dehydropantoate 2-reductase activity"/>
    <property type="evidence" value="ECO:0007669"/>
    <property type="project" value="InterPro"/>
</dbReference>
<dbReference type="PANTHER" id="PTHR21708:SF30">
    <property type="entry name" value="2-DEHYDROPANTOATE 2-REDUCTASE-RELATED"/>
    <property type="match status" value="1"/>
</dbReference>
<dbReference type="InParanoid" id="A5DQK6"/>
<sequence>MSRPKVLVVGSGGVGVMSALGLTTVDKSDVTLVVRSDYDRVMQHGYYIKSRTYGEIKAWKPPKIARSVKEAAENNVEYDFIVLTTKNIPDGAMTCEDIIRPAVTAKSVIVLVQNGILIEEPMIKAFPHNVILSGVSLIGSSNIDCVINNSHKDTLKLGLFDNPNISPEVGKAAREEYRRIYQNDDININNVILDDDTKRTRWEKLVYNSVFNTITAIVGLDINSLQINGANDTLFRPAMKEISAIAASEGVEIPTSVHEFFLHIGDGLFYKPSMLVDVRKKQLCEIEVILGNPLKIAARNGVPTPVLSTVYHLLSMVQFRTKIDNGSIKIDQELFRGQDSDKFPEIFAASPGSRI</sequence>
<evidence type="ECO:0000313" key="6">
    <source>
        <dbReference type="EMBL" id="EDK41459.2"/>
    </source>
</evidence>
<dbReference type="SUPFAM" id="SSF48179">
    <property type="entry name" value="6-phosphogluconate dehydrogenase C-terminal domain-like"/>
    <property type="match status" value="1"/>
</dbReference>
<dbReference type="Proteomes" id="UP000001997">
    <property type="component" value="Unassembled WGS sequence"/>
</dbReference>
<dbReference type="InterPro" id="IPR008927">
    <property type="entry name" value="6-PGluconate_DH-like_C_sf"/>
</dbReference>
<dbReference type="VEuPathDB" id="FungiDB:PGUG_05557"/>
<accession>A5DQK6</accession>
<proteinExistence type="inferred from homology"/>
<feature type="domain" description="Ketopantoate reductase N-terminal" evidence="4">
    <location>
        <begin position="6"/>
        <end position="161"/>
    </location>
</feature>
<dbReference type="FunFam" id="1.10.1040.10:FF:000017">
    <property type="entry name" value="2-dehydropantoate 2-reductase"/>
    <property type="match status" value="1"/>
</dbReference>
<evidence type="ECO:0000259" key="5">
    <source>
        <dbReference type="Pfam" id="PF08546"/>
    </source>
</evidence>
<dbReference type="InterPro" id="IPR013328">
    <property type="entry name" value="6PGD_dom2"/>
</dbReference>
<dbReference type="SUPFAM" id="SSF51735">
    <property type="entry name" value="NAD(P)-binding Rossmann-fold domains"/>
    <property type="match status" value="1"/>
</dbReference>
<dbReference type="AlphaFoldDB" id="A5DQK6"/>
<evidence type="ECO:0000259" key="4">
    <source>
        <dbReference type="Pfam" id="PF02558"/>
    </source>
</evidence>
<organism evidence="6 7">
    <name type="scientific">Meyerozyma guilliermondii (strain ATCC 6260 / CBS 566 / DSM 6381 / JCM 1539 / NBRC 10279 / NRRL Y-324)</name>
    <name type="common">Yeast</name>
    <name type="synonym">Candida guilliermondii</name>
    <dbReference type="NCBI Taxonomy" id="294746"/>
    <lineage>
        <taxon>Eukaryota</taxon>
        <taxon>Fungi</taxon>
        <taxon>Dikarya</taxon>
        <taxon>Ascomycota</taxon>
        <taxon>Saccharomycotina</taxon>
        <taxon>Pichiomycetes</taxon>
        <taxon>Debaryomycetaceae</taxon>
        <taxon>Meyerozyma</taxon>
    </lineage>
</organism>
<dbReference type="NCBIfam" id="TIGR00745">
    <property type="entry name" value="apbA_panE"/>
    <property type="match status" value="1"/>
</dbReference>
<dbReference type="HOGENOM" id="CLU_031468_2_1_1"/>
<dbReference type="Gene3D" id="1.10.1040.10">
    <property type="entry name" value="N-(1-d-carboxylethyl)-l-norvaline Dehydrogenase, domain 2"/>
    <property type="match status" value="1"/>
</dbReference>
<keyword evidence="7" id="KW-1185">Reference proteome</keyword>
<dbReference type="PANTHER" id="PTHR21708">
    <property type="entry name" value="PROBABLE 2-DEHYDROPANTOATE 2-REDUCTASE"/>
    <property type="match status" value="1"/>
</dbReference>
<dbReference type="OMA" id="MCAITQL"/>
<keyword evidence="2" id="KW-0521">NADP</keyword>
<evidence type="ECO:0000256" key="1">
    <source>
        <dbReference type="ARBA" id="ARBA00007870"/>
    </source>
</evidence>
<dbReference type="EMBL" id="CH408161">
    <property type="protein sequence ID" value="EDK41459.2"/>
    <property type="molecule type" value="Genomic_DNA"/>
</dbReference>
<dbReference type="Pfam" id="PF08546">
    <property type="entry name" value="ApbA_C"/>
    <property type="match status" value="1"/>
</dbReference>
<evidence type="ECO:0008006" key="8">
    <source>
        <dbReference type="Google" id="ProtNLM"/>
    </source>
</evidence>
<dbReference type="OrthoDB" id="3609at2759"/>
<dbReference type="eggNOG" id="ENOG502QWBM">
    <property type="taxonomic scope" value="Eukaryota"/>
</dbReference>
<comment type="similarity">
    <text evidence="1">Belongs to the ketopantoate reductase family.</text>
</comment>
<reference evidence="6 7" key="1">
    <citation type="journal article" date="2009" name="Nature">
        <title>Evolution of pathogenicity and sexual reproduction in eight Candida genomes.</title>
        <authorList>
            <person name="Butler G."/>
            <person name="Rasmussen M.D."/>
            <person name="Lin M.F."/>
            <person name="Santos M.A."/>
            <person name="Sakthikumar S."/>
            <person name="Munro C.A."/>
            <person name="Rheinbay E."/>
            <person name="Grabherr M."/>
            <person name="Forche A."/>
            <person name="Reedy J.L."/>
            <person name="Agrafioti I."/>
            <person name="Arnaud M.B."/>
            <person name="Bates S."/>
            <person name="Brown A.J."/>
            <person name="Brunke S."/>
            <person name="Costanzo M.C."/>
            <person name="Fitzpatrick D.A."/>
            <person name="de Groot P.W."/>
            <person name="Harris D."/>
            <person name="Hoyer L.L."/>
            <person name="Hube B."/>
            <person name="Klis F.M."/>
            <person name="Kodira C."/>
            <person name="Lennard N."/>
            <person name="Logue M.E."/>
            <person name="Martin R."/>
            <person name="Neiman A.M."/>
            <person name="Nikolaou E."/>
            <person name="Quail M.A."/>
            <person name="Quinn J."/>
            <person name="Santos M.C."/>
            <person name="Schmitzberger F.F."/>
            <person name="Sherlock G."/>
            <person name="Shah P."/>
            <person name="Silverstein K.A."/>
            <person name="Skrzypek M.S."/>
            <person name="Soll D."/>
            <person name="Staggs R."/>
            <person name="Stansfield I."/>
            <person name="Stumpf M.P."/>
            <person name="Sudbery P.E."/>
            <person name="Srikantha T."/>
            <person name="Zeng Q."/>
            <person name="Berman J."/>
            <person name="Berriman M."/>
            <person name="Heitman J."/>
            <person name="Gow N.A."/>
            <person name="Lorenz M.C."/>
            <person name="Birren B.W."/>
            <person name="Kellis M."/>
            <person name="Cuomo C.A."/>
        </authorList>
    </citation>
    <scope>NUCLEOTIDE SEQUENCE [LARGE SCALE GENOMIC DNA]</scope>
    <source>
        <strain evidence="7">ATCC 6260 / CBS 566 / DSM 6381 / JCM 1539 / NBRC 10279 / NRRL Y-324</strain>
    </source>
</reference>
<dbReference type="RefSeq" id="XP_001482537.2">
    <property type="nucleotide sequence ID" value="XM_001482487.1"/>
</dbReference>
<dbReference type="Pfam" id="PF02558">
    <property type="entry name" value="ApbA"/>
    <property type="match status" value="1"/>
</dbReference>
<dbReference type="InterPro" id="IPR051402">
    <property type="entry name" value="KPR-Related"/>
</dbReference>
<dbReference type="GO" id="GO:0015940">
    <property type="term" value="P:pantothenate biosynthetic process"/>
    <property type="evidence" value="ECO:0007669"/>
    <property type="project" value="InterPro"/>
</dbReference>
<dbReference type="InterPro" id="IPR013752">
    <property type="entry name" value="KPA_reductase"/>
</dbReference>
<gene>
    <name evidence="6" type="ORF">PGUG_05557</name>
</gene>
<dbReference type="GO" id="GO:0005737">
    <property type="term" value="C:cytoplasm"/>
    <property type="evidence" value="ECO:0007669"/>
    <property type="project" value="TreeGrafter"/>
</dbReference>
<evidence type="ECO:0000313" key="7">
    <source>
        <dbReference type="Proteomes" id="UP000001997"/>
    </source>
</evidence>
<dbReference type="InterPro" id="IPR036291">
    <property type="entry name" value="NAD(P)-bd_dom_sf"/>
</dbReference>
<dbReference type="InterPro" id="IPR013332">
    <property type="entry name" value="KPR_N"/>
</dbReference>
<evidence type="ECO:0000256" key="3">
    <source>
        <dbReference type="ARBA" id="ARBA00023002"/>
    </source>
</evidence>
<dbReference type="FunCoup" id="A5DQK6">
    <property type="interactions" value="37"/>
</dbReference>
<dbReference type="Gene3D" id="3.40.50.720">
    <property type="entry name" value="NAD(P)-binding Rossmann-like Domain"/>
    <property type="match status" value="1"/>
</dbReference>
<dbReference type="InterPro" id="IPR003710">
    <property type="entry name" value="ApbA"/>
</dbReference>
<dbReference type="KEGG" id="pgu:PGUG_05557"/>
<name>A5DQK6_PICGU</name>
<feature type="domain" description="Ketopantoate reductase C-terminal" evidence="5">
    <location>
        <begin position="198"/>
        <end position="317"/>
    </location>
</feature>